<dbReference type="GO" id="GO:0005524">
    <property type="term" value="F:ATP binding"/>
    <property type="evidence" value="ECO:0007669"/>
    <property type="project" value="UniProtKB-KW"/>
</dbReference>
<name>A0AAX1L878_9CORY</name>
<evidence type="ECO:0000256" key="9">
    <source>
        <dbReference type="SAM" id="Phobius"/>
    </source>
</evidence>
<sequence length="375" mass="41006">MKSYTSRNGTHLTKAEAWTLTGCLLATGVNLLLAPPPAPGSAFTLALLLSLCASACFRLPIPAGWLLVVVVTLTAFHPEFQMPVMTFIVPIICGILAFKIRFSVATAFGLLVCVLGVINPKTGDYKPELLAFTIWGLLLLAALIIGRAWKLEAKKKAELVNRWRRETQTRRDQLAQILHDSVVSSLTSSVMRSEALSLAHSSDDLLRRELQEIAKDNRISMVYARELLRALKSPSDHPDTPSIESLNSILAEMTARLKSCGFMVDMVVEGKNATFSASTLQAIHRAAFESTTNVLKFAKPRSTVKVICRRNADFFSFSVTNVIADQSEVPRYLLLSSGLGLDYLESTVTNANGKVISESDGSTWTLEVLLPAPPE</sequence>
<comment type="catalytic activity">
    <reaction evidence="1">
        <text>ATP + protein L-histidine = ADP + protein N-phospho-L-histidine.</text>
        <dbReference type="EC" id="2.7.13.3"/>
    </reaction>
</comment>
<dbReference type="GO" id="GO:0016020">
    <property type="term" value="C:membrane"/>
    <property type="evidence" value="ECO:0007669"/>
    <property type="project" value="InterPro"/>
</dbReference>
<feature type="transmembrane region" description="Helical" evidence="9">
    <location>
        <begin position="45"/>
        <end position="76"/>
    </location>
</feature>
<feature type="transmembrane region" description="Helical" evidence="9">
    <location>
        <begin position="88"/>
        <end position="118"/>
    </location>
</feature>
<keyword evidence="5" id="KW-0547">Nucleotide-binding</keyword>
<keyword evidence="4" id="KW-0808">Transferase</keyword>
<evidence type="ECO:0000313" key="11">
    <source>
        <dbReference type="EMBL" id="QRP70418.1"/>
    </source>
</evidence>
<feature type="domain" description="Signal transduction histidine kinase subgroup 3 dimerisation and phosphoacceptor" evidence="10">
    <location>
        <begin position="171"/>
        <end position="235"/>
    </location>
</feature>
<feature type="transmembrane region" description="Helical" evidence="9">
    <location>
        <begin position="130"/>
        <end position="149"/>
    </location>
</feature>
<keyword evidence="9" id="KW-1133">Transmembrane helix</keyword>
<dbReference type="Proteomes" id="UP000617681">
    <property type="component" value="Chromosome"/>
</dbReference>
<feature type="transmembrane region" description="Helical" evidence="9">
    <location>
        <begin position="12"/>
        <end position="33"/>
    </location>
</feature>
<dbReference type="InterPro" id="IPR011712">
    <property type="entry name" value="Sig_transdc_His_kin_sub3_dim/P"/>
</dbReference>
<evidence type="ECO:0000256" key="3">
    <source>
        <dbReference type="ARBA" id="ARBA00022553"/>
    </source>
</evidence>
<organism evidence="11 12">
    <name type="scientific">Corynebacterium glucuronolyticum</name>
    <dbReference type="NCBI Taxonomy" id="39791"/>
    <lineage>
        <taxon>Bacteria</taxon>
        <taxon>Bacillati</taxon>
        <taxon>Actinomycetota</taxon>
        <taxon>Actinomycetes</taxon>
        <taxon>Mycobacteriales</taxon>
        <taxon>Corynebacteriaceae</taxon>
        <taxon>Corynebacterium</taxon>
    </lineage>
</organism>
<keyword evidence="9" id="KW-0472">Membrane</keyword>
<dbReference type="GO" id="GO:0000155">
    <property type="term" value="F:phosphorelay sensor kinase activity"/>
    <property type="evidence" value="ECO:0007669"/>
    <property type="project" value="InterPro"/>
</dbReference>
<evidence type="ECO:0000256" key="2">
    <source>
        <dbReference type="ARBA" id="ARBA00012438"/>
    </source>
</evidence>
<keyword evidence="3" id="KW-0597">Phosphoprotein</keyword>
<evidence type="ECO:0000256" key="4">
    <source>
        <dbReference type="ARBA" id="ARBA00022679"/>
    </source>
</evidence>
<reference evidence="11" key="1">
    <citation type="submission" date="2021-02" db="EMBL/GenBank/DDBJ databases">
        <title>FDA dAtabase for Regulatory Grade micrObial Sequences (FDA-ARGOS): Supporting development and validation of Infectious Disease Dx tests.</title>
        <authorList>
            <person name="Sproer C."/>
            <person name="Gronow S."/>
            <person name="Severitt S."/>
            <person name="Schroder I."/>
            <person name="Tallon L."/>
            <person name="Sadzewicz L."/>
            <person name="Zhao X."/>
            <person name="Boylan J."/>
            <person name="Ott S."/>
            <person name="Bowen H."/>
            <person name="Vavikolanu K."/>
            <person name="Mehta A."/>
            <person name="Aluvathingal J."/>
            <person name="Nadendla S."/>
            <person name="Lowell S."/>
            <person name="Myers T."/>
            <person name="Yan Y."/>
            <person name="Sichtig H."/>
        </authorList>
    </citation>
    <scope>NUCLEOTIDE SEQUENCE</scope>
    <source>
        <strain evidence="11">FDAARGOS_1191</strain>
    </source>
</reference>
<dbReference type="GO" id="GO:0046983">
    <property type="term" value="F:protein dimerization activity"/>
    <property type="evidence" value="ECO:0007669"/>
    <property type="project" value="InterPro"/>
</dbReference>
<dbReference type="Pfam" id="PF07730">
    <property type="entry name" value="HisKA_3"/>
    <property type="match status" value="1"/>
</dbReference>
<evidence type="ECO:0000313" key="12">
    <source>
        <dbReference type="Proteomes" id="UP000617681"/>
    </source>
</evidence>
<dbReference type="EMBL" id="CP069534">
    <property type="protein sequence ID" value="QRP70418.1"/>
    <property type="molecule type" value="Genomic_DNA"/>
</dbReference>
<dbReference type="PANTHER" id="PTHR24421:SF10">
    <property type="entry name" value="NITRATE_NITRITE SENSOR PROTEIN NARQ"/>
    <property type="match status" value="1"/>
</dbReference>
<dbReference type="Gene3D" id="6.10.250.2870">
    <property type="match status" value="1"/>
</dbReference>
<gene>
    <name evidence="11" type="ORF">I6J21_11805</name>
</gene>
<keyword evidence="9" id="KW-0812">Transmembrane</keyword>
<dbReference type="RefSeq" id="WP_005393358.1">
    <property type="nucleotide sequence ID" value="NZ_CP068162.1"/>
</dbReference>
<keyword evidence="6" id="KW-0418">Kinase</keyword>
<evidence type="ECO:0000259" key="10">
    <source>
        <dbReference type="Pfam" id="PF07730"/>
    </source>
</evidence>
<accession>A0AAX1L878</accession>
<evidence type="ECO:0000256" key="5">
    <source>
        <dbReference type="ARBA" id="ARBA00022741"/>
    </source>
</evidence>
<dbReference type="InterPro" id="IPR050482">
    <property type="entry name" value="Sensor_HK_TwoCompSys"/>
</dbReference>
<evidence type="ECO:0000256" key="1">
    <source>
        <dbReference type="ARBA" id="ARBA00000085"/>
    </source>
</evidence>
<keyword evidence="7" id="KW-0067">ATP-binding</keyword>
<keyword evidence="8" id="KW-0902">Two-component regulatory system</keyword>
<evidence type="ECO:0000256" key="6">
    <source>
        <dbReference type="ARBA" id="ARBA00022777"/>
    </source>
</evidence>
<protein>
    <recommendedName>
        <fullName evidence="2">histidine kinase</fullName>
        <ecNumber evidence="2">2.7.13.3</ecNumber>
    </recommendedName>
</protein>
<dbReference type="AlphaFoldDB" id="A0AAX1L878"/>
<evidence type="ECO:0000256" key="8">
    <source>
        <dbReference type="ARBA" id="ARBA00023012"/>
    </source>
</evidence>
<dbReference type="PANTHER" id="PTHR24421">
    <property type="entry name" value="NITRATE/NITRITE SENSOR PROTEIN NARX-RELATED"/>
    <property type="match status" value="1"/>
</dbReference>
<dbReference type="EC" id="2.7.13.3" evidence="2"/>
<evidence type="ECO:0000256" key="7">
    <source>
        <dbReference type="ARBA" id="ARBA00022840"/>
    </source>
</evidence>
<proteinExistence type="predicted"/>